<dbReference type="InterPro" id="IPR027863">
    <property type="entry name" value="DUF4623"/>
</dbReference>
<dbReference type="PATRIC" id="fig|1321819.3.peg.3167"/>
<reference evidence="1 2" key="1">
    <citation type="submission" date="2013-08" db="EMBL/GenBank/DDBJ databases">
        <authorList>
            <person name="Weinstock G."/>
            <person name="Sodergren E."/>
            <person name="Wylie T."/>
            <person name="Fulton L."/>
            <person name="Fulton R."/>
            <person name="Fronick C."/>
            <person name="O'Laughlin M."/>
            <person name="Godfrey J."/>
            <person name="Miner T."/>
            <person name="Herter B."/>
            <person name="Appelbaum E."/>
            <person name="Cordes M."/>
            <person name="Lek S."/>
            <person name="Wollam A."/>
            <person name="Pepin K.H."/>
            <person name="Palsikar V.B."/>
            <person name="Mitreva M."/>
            <person name="Wilson R.K."/>
        </authorList>
    </citation>
    <scope>NUCLEOTIDE SEQUENCE [LARGE SCALE GENOMIC DNA]</scope>
    <source>
        <strain evidence="1 2">F0041</strain>
    </source>
</reference>
<organism evidence="1 2">
    <name type="scientific">Bacteroides pyogenes F0041</name>
    <dbReference type="NCBI Taxonomy" id="1321819"/>
    <lineage>
        <taxon>Bacteria</taxon>
        <taxon>Pseudomonadati</taxon>
        <taxon>Bacteroidota</taxon>
        <taxon>Bacteroidia</taxon>
        <taxon>Bacteroidales</taxon>
        <taxon>Bacteroidaceae</taxon>
        <taxon>Bacteroides</taxon>
    </lineage>
</organism>
<evidence type="ECO:0000313" key="2">
    <source>
        <dbReference type="Proteomes" id="UP000016496"/>
    </source>
</evidence>
<sequence>MYKYIKKIGFATVALSLCLLSCDDDYPKSVVEPYATDLFSIKIVNAGADGNTVVEGVVDEENKMVNFPRLDPATDFSALKVEAKVSEGAELQQSVFDFSMDEETAYKTLILRVINHKRYKDYFIKVRKRIPVYGADFAKPVVYNFSGDHRYPDFTSLSTRCASFDGKYVLIVSRKAGSGPHLLDVSDLKKGEIKPIMLDLTNVSGGTFPYNTGAVINGRVYISSLSGGQASPLKIYYWETPESKPETIANINVKDIPGAGKRHGDNISINIDKNGNGFIFYGDNASTSVLRLTVTNHKTIGDPVVLPSSSGATAFMNVYRVENTGQYVWSGVRQPVALTDESLGIKYTLKKENIAAEAIASRVFTFNNERYLLVCTAGLGGASQATPAVYVYNITKGNTVEEAFKKFDEGDNHNPDYSFILGGSGNAAPGAQTGYYIEKDEKGNDVKLYIFGARADSGFVICEFPIKQEEED</sequence>
<dbReference type="Proteomes" id="UP000016496">
    <property type="component" value="Unassembled WGS sequence"/>
</dbReference>
<evidence type="ECO:0008006" key="3">
    <source>
        <dbReference type="Google" id="ProtNLM"/>
    </source>
</evidence>
<dbReference type="RefSeq" id="WP_021647243.1">
    <property type="nucleotide sequence ID" value="NZ_KE993167.1"/>
</dbReference>
<dbReference type="EMBL" id="AWSV01000175">
    <property type="protein sequence ID" value="ERI81048.1"/>
    <property type="molecule type" value="Genomic_DNA"/>
</dbReference>
<accession>U2CAL5</accession>
<name>U2CAL5_9BACE</name>
<evidence type="ECO:0000313" key="1">
    <source>
        <dbReference type="EMBL" id="ERI81048.1"/>
    </source>
</evidence>
<dbReference type="SUPFAM" id="SSF82171">
    <property type="entry name" value="DPP6 N-terminal domain-like"/>
    <property type="match status" value="1"/>
</dbReference>
<protein>
    <recommendedName>
        <fullName evidence="3">DUF4623 domain-containing protein</fullName>
    </recommendedName>
</protein>
<dbReference type="Gene3D" id="2.60.40.2340">
    <property type="match status" value="1"/>
</dbReference>
<dbReference type="HOGENOM" id="CLU_574736_0_0_10"/>
<dbReference type="Pfam" id="PF15416">
    <property type="entry name" value="DUF4623"/>
    <property type="match status" value="1"/>
</dbReference>
<dbReference type="OrthoDB" id="1047678at2"/>
<dbReference type="AlphaFoldDB" id="U2CAL5"/>
<proteinExistence type="predicted"/>
<comment type="caution">
    <text evidence="1">The sequence shown here is derived from an EMBL/GenBank/DDBJ whole genome shotgun (WGS) entry which is preliminary data.</text>
</comment>
<gene>
    <name evidence="1" type="ORF">HMPREF1981_03436</name>
</gene>